<name>D6TN11_KTERA</name>
<protein>
    <submittedName>
        <fullName evidence="1">Uncharacterized protein</fullName>
    </submittedName>
</protein>
<gene>
    <name evidence="1" type="ORF">Krac_8488</name>
</gene>
<proteinExistence type="predicted"/>
<sequence length="189" mass="20960">MCGVGDRPHHTSIPSLHEYRKCENRCSKQASKITGRRKRLTDEGYSRTIVLQHVSCIVLHRVPYTNVVCRSASANLKPEDQTESRNYACLLYSTQGSVSTNACLKLVPVVCRVLWYTCYTWTTSKARTQGVWALPPHVRFPWAPAPGGTTSNARASHICSLRYTAPSPFANGRQGCSTTFVGSCHPKMA</sequence>
<dbReference type="EMBL" id="ADVG01000002">
    <property type="protein sequence ID" value="EFH87161.1"/>
    <property type="molecule type" value="Genomic_DNA"/>
</dbReference>
<dbReference type="AlphaFoldDB" id="D6TN11"/>
<keyword evidence="2" id="KW-1185">Reference proteome</keyword>
<dbReference type="STRING" id="485913.Krac_8488"/>
<organism evidence="1 2">
    <name type="scientific">Ktedonobacter racemifer DSM 44963</name>
    <dbReference type="NCBI Taxonomy" id="485913"/>
    <lineage>
        <taxon>Bacteria</taxon>
        <taxon>Bacillati</taxon>
        <taxon>Chloroflexota</taxon>
        <taxon>Ktedonobacteria</taxon>
        <taxon>Ktedonobacterales</taxon>
        <taxon>Ktedonobacteraceae</taxon>
        <taxon>Ktedonobacter</taxon>
    </lineage>
</organism>
<reference evidence="1 2" key="1">
    <citation type="journal article" date="2011" name="Stand. Genomic Sci.">
        <title>Non-contiguous finished genome sequence and contextual data of the filamentous soil bacterium Ktedonobacter racemifer type strain (SOSP1-21).</title>
        <authorList>
            <person name="Chang Y.J."/>
            <person name="Land M."/>
            <person name="Hauser L."/>
            <person name="Chertkov O."/>
            <person name="Del Rio T.G."/>
            <person name="Nolan M."/>
            <person name="Copeland A."/>
            <person name="Tice H."/>
            <person name="Cheng J.F."/>
            <person name="Lucas S."/>
            <person name="Han C."/>
            <person name="Goodwin L."/>
            <person name="Pitluck S."/>
            <person name="Ivanova N."/>
            <person name="Ovchinikova G."/>
            <person name="Pati A."/>
            <person name="Chen A."/>
            <person name="Palaniappan K."/>
            <person name="Mavromatis K."/>
            <person name="Liolios K."/>
            <person name="Brettin T."/>
            <person name="Fiebig A."/>
            <person name="Rohde M."/>
            <person name="Abt B."/>
            <person name="Goker M."/>
            <person name="Detter J.C."/>
            <person name="Woyke T."/>
            <person name="Bristow J."/>
            <person name="Eisen J.A."/>
            <person name="Markowitz V."/>
            <person name="Hugenholtz P."/>
            <person name="Kyrpides N.C."/>
            <person name="Klenk H.P."/>
            <person name="Lapidus A."/>
        </authorList>
    </citation>
    <scope>NUCLEOTIDE SEQUENCE [LARGE SCALE GENOMIC DNA]</scope>
    <source>
        <strain evidence="2">DSM 44963</strain>
    </source>
</reference>
<accession>D6TN11</accession>
<evidence type="ECO:0000313" key="2">
    <source>
        <dbReference type="Proteomes" id="UP000004508"/>
    </source>
</evidence>
<dbReference type="InParanoid" id="D6TN11"/>
<dbReference type="Proteomes" id="UP000004508">
    <property type="component" value="Unassembled WGS sequence"/>
</dbReference>
<evidence type="ECO:0000313" key="1">
    <source>
        <dbReference type="EMBL" id="EFH87161.1"/>
    </source>
</evidence>
<comment type="caution">
    <text evidence="1">The sequence shown here is derived from an EMBL/GenBank/DDBJ whole genome shotgun (WGS) entry which is preliminary data.</text>
</comment>